<feature type="transmembrane region" description="Helical" evidence="7">
    <location>
        <begin position="672"/>
        <end position="689"/>
    </location>
</feature>
<gene>
    <name evidence="11" type="primary">LOC110789833</name>
</gene>
<organism evidence="10 11">
    <name type="scientific">Spinacia oleracea</name>
    <name type="common">Spinach</name>
    <dbReference type="NCBI Taxonomy" id="3562"/>
    <lineage>
        <taxon>Eukaryota</taxon>
        <taxon>Viridiplantae</taxon>
        <taxon>Streptophyta</taxon>
        <taxon>Embryophyta</taxon>
        <taxon>Tracheophyta</taxon>
        <taxon>Spermatophyta</taxon>
        <taxon>Magnoliopsida</taxon>
        <taxon>eudicotyledons</taxon>
        <taxon>Gunneridae</taxon>
        <taxon>Pentapetalae</taxon>
        <taxon>Caryophyllales</taxon>
        <taxon>Chenopodiaceae</taxon>
        <taxon>Chenopodioideae</taxon>
        <taxon>Anserineae</taxon>
        <taxon>Spinacia</taxon>
    </lineage>
</organism>
<accession>A0A9R0IJ24</accession>
<comment type="subcellular location">
    <subcellularLocation>
        <location evidence="1">Cell membrane</location>
        <topology evidence="1">Multi-pass membrane protein</topology>
    </subcellularLocation>
</comment>
<dbReference type="PANTHER" id="PTHR14319">
    <property type="entry name" value="FIVE-SPAN TRANSMEMBRANE PROTEIN M83"/>
    <property type="match status" value="1"/>
</dbReference>
<evidence type="ECO:0000256" key="8">
    <source>
        <dbReference type="SAM" id="SignalP"/>
    </source>
</evidence>
<name>A0A9R0IJ24_SPIOL</name>
<dbReference type="RefSeq" id="XP_021850228.2">
    <property type="nucleotide sequence ID" value="XM_021994536.2"/>
</dbReference>
<evidence type="ECO:0000256" key="7">
    <source>
        <dbReference type="SAM" id="Phobius"/>
    </source>
</evidence>
<evidence type="ECO:0000256" key="2">
    <source>
        <dbReference type="ARBA" id="ARBA00005542"/>
    </source>
</evidence>
<keyword evidence="8" id="KW-0732">Signal</keyword>
<reference evidence="11" key="2">
    <citation type="submission" date="2025-08" db="UniProtKB">
        <authorList>
            <consortium name="RefSeq"/>
        </authorList>
    </citation>
    <scope>IDENTIFICATION</scope>
    <source>
        <tissue evidence="11">Leaf</tissue>
    </source>
</reference>
<dbReference type="GeneID" id="110789833"/>
<keyword evidence="4 7" id="KW-0812">Transmembrane</keyword>
<feature type="transmembrane region" description="Helical" evidence="7">
    <location>
        <begin position="695"/>
        <end position="712"/>
    </location>
</feature>
<reference evidence="10" key="1">
    <citation type="journal article" date="2021" name="Nat. Commun.">
        <title>Genomic analyses provide insights into spinach domestication and the genetic basis of agronomic traits.</title>
        <authorList>
            <person name="Cai X."/>
            <person name="Sun X."/>
            <person name="Xu C."/>
            <person name="Sun H."/>
            <person name="Wang X."/>
            <person name="Ge C."/>
            <person name="Zhang Z."/>
            <person name="Wang Q."/>
            <person name="Fei Z."/>
            <person name="Jiao C."/>
            <person name="Wang Q."/>
        </authorList>
    </citation>
    <scope>NUCLEOTIDE SEQUENCE [LARGE SCALE GENOMIC DNA]</scope>
    <source>
        <strain evidence="10">cv. Varoflay</strain>
    </source>
</reference>
<dbReference type="InterPro" id="IPR000742">
    <property type="entry name" value="EGF"/>
</dbReference>
<evidence type="ECO:0000256" key="1">
    <source>
        <dbReference type="ARBA" id="ARBA00004651"/>
    </source>
</evidence>
<protein>
    <submittedName>
        <fullName evidence="11">Uncharacterized protein isoform X1</fullName>
    </submittedName>
</protein>
<keyword evidence="6 7" id="KW-0472">Membrane</keyword>
<feature type="signal peptide" evidence="8">
    <location>
        <begin position="1"/>
        <end position="28"/>
    </location>
</feature>
<dbReference type="InterPro" id="IPR021910">
    <property type="entry name" value="NGX6/PGAP6/MYMK"/>
</dbReference>
<feature type="chain" id="PRO_5045273297" evidence="8">
    <location>
        <begin position="29"/>
        <end position="833"/>
    </location>
</feature>
<dbReference type="GO" id="GO:0005886">
    <property type="term" value="C:plasma membrane"/>
    <property type="evidence" value="ECO:0007669"/>
    <property type="project" value="UniProtKB-SubCell"/>
</dbReference>
<evidence type="ECO:0000313" key="10">
    <source>
        <dbReference type="Proteomes" id="UP000813463"/>
    </source>
</evidence>
<feature type="domain" description="EGF-like" evidence="9">
    <location>
        <begin position="563"/>
        <end position="574"/>
    </location>
</feature>
<dbReference type="Proteomes" id="UP000813463">
    <property type="component" value="Chromosome 2"/>
</dbReference>
<evidence type="ECO:0000313" key="11">
    <source>
        <dbReference type="RefSeq" id="XP_021850228.2"/>
    </source>
</evidence>
<keyword evidence="10" id="KW-1185">Reference proteome</keyword>
<sequence>MENHSILNWFSLNLCVVLFLGFFDYSSADSLPYNSFTISSFNYPKTKIKPYEWRYIRVDLPPWFSSVSIGLESDVNLGDRSLEKISKSTLPLICFRAGSPPLPDSSNKALNHLVLGSLSNGSVGAIEDAQNSELCYPLEKRVTLKLTNEQITPGVWYAGLFNGVGVMRTQSKMISRGSSYSFTANVSVDVCIASNLWGQFCNQSIKALSCSRLNVDISSTNVSASDLNDGTTKNVVSCRDPVKDSCLGDNETRVYSLEIIGMVERLTISATDIRQNKTSSFNNADTVGKVSLMCYARYGAISVATMHDFSGDISRGSLIIPLPKVGRWYITIAPVNLTKGLAAVQESVTRVCYSLAWEIAECPLGKAGFDCNSEIYTLQTVPRKNPFIPFESYYVPLNGKVSSDSANFPLQPLLSNSTEGRNSSGITWTYLVVDIPLGAAGGNLHFRLTSEEIVGYEIYVRYGGLSSSDIWDFYYINHMNSSDSSMFFLLYNSSKEMVDFYILFAREGTWSFGLKHLNSSNMESLEKTSVSVSLERCPKKCSAPHGSCQNFVDESGLTLYSYCACDRTHGGIDCSVAIVSHRGHIWQSISLVASNAAAVLPAYWALRNKAFAEWVIFTSSGISSGLYHACDVGTWCALPFRVLQFLDFWLSFMAVVSTFVYLAAIDEASRRTIHAVVSILTALMAITQATRSSNLVLVIAIGATGLFIGWLIELSTKFRSLSFPAGFCLSEFYSWQSIKTSLQKCMKLLLKRFHWGFLLAGFVALTMAAVSWKLETYQSYWIWHSLWHVSIYTSSFLFLCSKVTPRAADIENRRTQSENYQLTQQESNSHGAH</sequence>
<proteinExistence type="inferred from homology"/>
<evidence type="ECO:0000256" key="6">
    <source>
        <dbReference type="ARBA" id="ARBA00023136"/>
    </source>
</evidence>
<dbReference type="Pfam" id="PF12036">
    <property type="entry name" value="DUF3522"/>
    <property type="match status" value="1"/>
</dbReference>
<feature type="transmembrane region" description="Helical" evidence="7">
    <location>
        <begin position="648"/>
        <end position="665"/>
    </location>
</feature>
<dbReference type="PROSITE" id="PS00022">
    <property type="entry name" value="EGF_1"/>
    <property type="match status" value="1"/>
</dbReference>
<feature type="transmembrane region" description="Helical" evidence="7">
    <location>
        <begin position="780"/>
        <end position="800"/>
    </location>
</feature>
<dbReference type="PANTHER" id="PTHR14319:SF3">
    <property type="entry name" value="TRANSMEMBRANE PROTEIN-LIKE PROTEIN"/>
    <property type="match status" value="1"/>
</dbReference>
<evidence type="ECO:0000256" key="5">
    <source>
        <dbReference type="ARBA" id="ARBA00022989"/>
    </source>
</evidence>
<evidence type="ECO:0000256" key="3">
    <source>
        <dbReference type="ARBA" id="ARBA00022475"/>
    </source>
</evidence>
<dbReference type="AlphaFoldDB" id="A0A9R0IJ24"/>
<comment type="similarity">
    <text evidence="2">Belongs to the TMEM8 family.</text>
</comment>
<keyword evidence="3" id="KW-1003">Cell membrane</keyword>
<dbReference type="KEGG" id="soe:110789833"/>
<feature type="transmembrane region" description="Helical" evidence="7">
    <location>
        <begin position="753"/>
        <end position="774"/>
    </location>
</feature>
<keyword evidence="5 7" id="KW-1133">Transmembrane helix</keyword>
<evidence type="ECO:0000259" key="9">
    <source>
        <dbReference type="PROSITE" id="PS00022"/>
    </source>
</evidence>
<evidence type="ECO:0000256" key="4">
    <source>
        <dbReference type="ARBA" id="ARBA00022692"/>
    </source>
</evidence>